<evidence type="ECO:0000313" key="2">
    <source>
        <dbReference type="EMBL" id="RMX05793.1"/>
    </source>
</evidence>
<dbReference type="RefSeq" id="WP_122229403.1">
    <property type="nucleotide sequence ID" value="NZ_RDQO01000003.1"/>
</dbReference>
<organism evidence="2 3">
    <name type="scientific">Corticibacter populi</name>
    <dbReference type="NCBI Taxonomy" id="1550736"/>
    <lineage>
        <taxon>Bacteria</taxon>
        <taxon>Pseudomonadati</taxon>
        <taxon>Pseudomonadota</taxon>
        <taxon>Betaproteobacteria</taxon>
        <taxon>Burkholderiales</taxon>
        <taxon>Comamonadaceae</taxon>
        <taxon>Corticibacter</taxon>
    </lineage>
</organism>
<dbReference type="EMBL" id="RDQO01000003">
    <property type="protein sequence ID" value="RMX05793.1"/>
    <property type="molecule type" value="Genomic_DNA"/>
</dbReference>
<protein>
    <submittedName>
        <fullName evidence="2">Uncharacterized protein</fullName>
    </submittedName>
</protein>
<dbReference type="OrthoDB" id="8812365at2"/>
<reference evidence="2 3" key="1">
    <citation type="submission" date="2018-10" db="EMBL/GenBank/DDBJ databases">
        <title>Draft genome of Cortibacter populi DSM10536.</title>
        <authorList>
            <person name="Bernier A.-M."/>
            <person name="Bernard K."/>
        </authorList>
    </citation>
    <scope>NUCLEOTIDE SEQUENCE [LARGE SCALE GENOMIC DNA]</scope>
    <source>
        <strain evidence="2 3">DSM 105136</strain>
    </source>
</reference>
<dbReference type="Proteomes" id="UP000278006">
    <property type="component" value="Unassembled WGS sequence"/>
</dbReference>
<feature type="region of interest" description="Disordered" evidence="1">
    <location>
        <begin position="45"/>
        <end position="77"/>
    </location>
</feature>
<proteinExistence type="predicted"/>
<evidence type="ECO:0000313" key="3">
    <source>
        <dbReference type="Proteomes" id="UP000278006"/>
    </source>
</evidence>
<feature type="compositionally biased region" description="Low complexity" evidence="1">
    <location>
        <begin position="48"/>
        <end position="74"/>
    </location>
</feature>
<comment type="caution">
    <text evidence="2">The sequence shown here is derived from an EMBL/GenBank/DDBJ whole genome shotgun (WGS) entry which is preliminary data.</text>
</comment>
<dbReference type="AlphaFoldDB" id="A0A3M6QS36"/>
<accession>A0A3M6QS36</accession>
<evidence type="ECO:0000256" key="1">
    <source>
        <dbReference type="SAM" id="MobiDB-lite"/>
    </source>
</evidence>
<keyword evidence="3" id="KW-1185">Reference proteome</keyword>
<sequence length="203" mass="21572">MSLPDPTQEHAMHPYSLPLHRAHRPTGRTAALVLVLTAALAGCQSGSGPAEPDTGTGATTAAGPASGQQTQQAPRNAVHSPAIDWVALQSHVGAYPHDVPYLQEAGLRARLQQLLGTAYPVALLNLQVAAPLQAEHGVLFVTGNRAHMGGEEAVAIALEPESDSIRVWLLHQGQQQVFEEPQADFAWPTDIRTLITNTSSQPR</sequence>
<gene>
    <name evidence="2" type="ORF">D8I35_11570</name>
</gene>
<name>A0A3M6QS36_9BURK</name>